<dbReference type="Proteomes" id="UP000027734">
    <property type="component" value="Unassembled WGS sequence"/>
</dbReference>
<dbReference type="SUPFAM" id="SSF53448">
    <property type="entry name" value="Nucleotide-diphospho-sugar transferases"/>
    <property type="match status" value="1"/>
</dbReference>
<dbReference type="STRING" id="1300350.Z948_57"/>
<keyword evidence="3" id="KW-1185">Reference proteome</keyword>
<dbReference type="EMBL" id="JAMC01000017">
    <property type="protein sequence ID" value="KEJ87777.1"/>
    <property type="molecule type" value="Genomic_DNA"/>
</dbReference>
<dbReference type="SUPFAM" id="SSF53335">
    <property type="entry name" value="S-adenosyl-L-methionine-dependent methyltransferases"/>
    <property type="match status" value="1"/>
</dbReference>
<protein>
    <recommendedName>
        <fullName evidence="1">Methyltransferase FkbM domain-containing protein</fullName>
    </recommendedName>
</protein>
<dbReference type="InterPro" id="IPR006342">
    <property type="entry name" value="FkbM_mtfrase"/>
</dbReference>
<gene>
    <name evidence="2" type="ORF">DSW25_05135</name>
</gene>
<dbReference type="eggNOG" id="COG1215">
    <property type="taxonomic scope" value="Bacteria"/>
</dbReference>
<sequence length="642" mass="71019">MALHGIYDPDPEVMLKNLKTLDPEKDRYAYNYHKITAAEVAAKEAADVARIARNKASAERISITPEAADLSDVKQQLVPGSYRADITLSRPVEEDGLMWLICCGDTVLQRRILTRGDKAKFVFFRLPEVDGPVTMRVQDATEETYNIATDKVLLSEVDFQDINARFNFTDETVVACIASYPARRELLHQAIASLIHQVDHVCVYLNAYRDVPDYILDWAAEGKLSYIVSSENSLRAAGKFYWLDQPGYFLLCDDDILYPADYALTMRTHIDGLGRRSVVGLMGVLFKKNEKGYTVRDGYTAFNAAHDETRRTHLLGTGVMALHSDALEQMDIDLLLSRPIDNDEVFAVEAQRCGVPLWNIARAAGWVKPNLDMRYGIREEVALNPLKNKDRIALLSSVPVWPELDPAPVTAFIPNATALEAFEKAVGTLAKRSEVPLVALQIGACDGSQFDPLIGLVRAHNLHGTFFEPVRHLFTALQQTYADQPDCVFVNMAVTEKTGSAEIRLVDPEAIARGDVPDWSVGLGTLKQDSNAIDGAGGVALETVAAIAKHTITEKISTLSFGALAQWYGKDSVDVLVTDAEGYDAFFLEQIATGVMRPKIILSEIMVLEKDHVTELRNGLINCGYIVICSREHLFATLVPDA</sequence>
<name>A0A073IQU5_9RHOB</name>
<dbReference type="AlphaFoldDB" id="A0A073IQU5"/>
<accession>A0A073IQU5</accession>
<dbReference type="InterPro" id="IPR029063">
    <property type="entry name" value="SAM-dependent_MTases_sf"/>
</dbReference>
<dbReference type="Pfam" id="PF05050">
    <property type="entry name" value="Methyltransf_21"/>
    <property type="match status" value="1"/>
</dbReference>
<reference evidence="2 3" key="1">
    <citation type="submission" date="2014-01" db="EMBL/GenBank/DDBJ databases">
        <title>Sulfitobacter donghicola JCM 14565 Genome Sequencing.</title>
        <authorList>
            <person name="Lai Q."/>
            <person name="Hong Z."/>
        </authorList>
    </citation>
    <scope>NUCLEOTIDE SEQUENCE [LARGE SCALE GENOMIC DNA]</scope>
    <source>
        <strain evidence="2 3">JCM 14565</strain>
    </source>
</reference>
<evidence type="ECO:0000313" key="2">
    <source>
        <dbReference type="EMBL" id="KEJ87777.1"/>
    </source>
</evidence>
<dbReference type="Gene3D" id="3.40.50.150">
    <property type="entry name" value="Vaccinia Virus protein VP39"/>
    <property type="match status" value="1"/>
</dbReference>
<organism evidence="2 3">
    <name type="scientific">Sulfitobacter donghicola DSW-25 = KCTC 12864 = JCM 14565</name>
    <dbReference type="NCBI Taxonomy" id="1300350"/>
    <lineage>
        <taxon>Bacteria</taxon>
        <taxon>Pseudomonadati</taxon>
        <taxon>Pseudomonadota</taxon>
        <taxon>Alphaproteobacteria</taxon>
        <taxon>Rhodobacterales</taxon>
        <taxon>Roseobacteraceae</taxon>
        <taxon>Sulfitobacter</taxon>
    </lineage>
</organism>
<comment type="caution">
    <text evidence="2">The sequence shown here is derived from an EMBL/GenBank/DDBJ whole genome shotgun (WGS) entry which is preliminary data.</text>
</comment>
<feature type="domain" description="Methyltransferase FkbM" evidence="1">
    <location>
        <begin position="441"/>
        <end position="626"/>
    </location>
</feature>
<evidence type="ECO:0000313" key="3">
    <source>
        <dbReference type="Proteomes" id="UP000027734"/>
    </source>
</evidence>
<dbReference type="InterPro" id="IPR029044">
    <property type="entry name" value="Nucleotide-diphossugar_trans"/>
</dbReference>
<evidence type="ECO:0000259" key="1">
    <source>
        <dbReference type="Pfam" id="PF05050"/>
    </source>
</evidence>
<proteinExistence type="predicted"/>